<dbReference type="Proteomes" id="UP000192769">
    <property type="component" value="Unassembled WGS sequence"/>
</dbReference>
<dbReference type="InterPro" id="IPR029062">
    <property type="entry name" value="Class_I_gatase-like"/>
</dbReference>
<dbReference type="PANTHER" id="PTHR46796:SF13">
    <property type="entry name" value="HTH-TYPE TRANSCRIPTIONAL ACTIVATOR RHAS"/>
    <property type="match status" value="1"/>
</dbReference>
<dbReference type="InterPro" id="IPR009057">
    <property type="entry name" value="Homeodomain-like_sf"/>
</dbReference>
<dbReference type="PROSITE" id="PS01124">
    <property type="entry name" value="HTH_ARAC_FAMILY_2"/>
    <property type="match status" value="1"/>
</dbReference>
<evidence type="ECO:0000259" key="4">
    <source>
        <dbReference type="PROSITE" id="PS01124"/>
    </source>
</evidence>
<dbReference type="InterPro" id="IPR050204">
    <property type="entry name" value="AraC_XylS_family_regulators"/>
</dbReference>
<accession>A0A1V9DQD3</accession>
<dbReference type="Gene3D" id="3.40.50.880">
    <property type="match status" value="1"/>
</dbReference>
<dbReference type="GO" id="GO:0003700">
    <property type="term" value="F:DNA-binding transcription factor activity"/>
    <property type="evidence" value="ECO:0007669"/>
    <property type="project" value="InterPro"/>
</dbReference>
<dbReference type="InterPro" id="IPR018060">
    <property type="entry name" value="HTH_AraC"/>
</dbReference>
<keyword evidence="2" id="KW-0238">DNA-binding</keyword>
<evidence type="ECO:0000256" key="2">
    <source>
        <dbReference type="ARBA" id="ARBA00023125"/>
    </source>
</evidence>
<evidence type="ECO:0000256" key="1">
    <source>
        <dbReference type="ARBA" id="ARBA00023015"/>
    </source>
</evidence>
<dbReference type="InterPro" id="IPR002818">
    <property type="entry name" value="DJ-1/PfpI"/>
</dbReference>
<gene>
    <name evidence="5" type="ORF">B2J69_00250</name>
</gene>
<keyword evidence="6" id="KW-1185">Reference proteome</keyword>
<dbReference type="RefSeq" id="WP_081134635.1">
    <property type="nucleotide sequence ID" value="NZ_MWUE01000003.1"/>
</dbReference>
<keyword evidence="3" id="KW-0804">Transcription</keyword>
<reference evidence="5 6" key="1">
    <citation type="submission" date="2017-02" db="EMBL/GenBank/DDBJ databases">
        <title>Whole genome shotgun sequence of Pantoea agglomerans strain AS1 isolated from a cycad, Zamia floridana in Central Florida, USA.</title>
        <authorList>
            <person name="Lata P."/>
            <person name="Govindarajan S."/>
            <person name="Qi F."/>
            <person name="Li J.-L."/>
            <person name="Maurya S.K."/>
            <person name="Sahoo M.K."/>
        </authorList>
    </citation>
    <scope>NUCLEOTIDE SEQUENCE [LARGE SCALE GENOMIC DNA]</scope>
    <source>
        <strain evidence="5 6">AS1</strain>
    </source>
</reference>
<dbReference type="OrthoDB" id="6057514at2"/>
<dbReference type="SUPFAM" id="SSF52317">
    <property type="entry name" value="Class I glutamine amidotransferase-like"/>
    <property type="match status" value="1"/>
</dbReference>
<dbReference type="PROSITE" id="PS00041">
    <property type="entry name" value="HTH_ARAC_FAMILY_1"/>
    <property type="match status" value="1"/>
</dbReference>
<evidence type="ECO:0000313" key="5">
    <source>
        <dbReference type="EMBL" id="OQP36040.1"/>
    </source>
</evidence>
<dbReference type="CDD" id="cd03136">
    <property type="entry name" value="GATase1_AraC_ArgR_like"/>
    <property type="match status" value="1"/>
</dbReference>
<dbReference type="Pfam" id="PF01965">
    <property type="entry name" value="DJ-1_PfpI"/>
    <property type="match status" value="1"/>
</dbReference>
<dbReference type="AlphaFoldDB" id="A0A1V9DQD3"/>
<dbReference type="InterPro" id="IPR018062">
    <property type="entry name" value="HTH_AraC-typ_CS"/>
</dbReference>
<evidence type="ECO:0000313" key="6">
    <source>
        <dbReference type="Proteomes" id="UP000192769"/>
    </source>
</evidence>
<comment type="caution">
    <text evidence="5">The sequence shown here is derived from an EMBL/GenBank/DDBJ whole genome shotgun (WGS) entry which is preliminary data.</text>
</comment>
<dbReference type="EMBL" id="MWUE01000003">
    <property type="protein sequence ID" value="OQP36040.1"/>
    <property type="molecule type" value="Genomic_DNA"/>
</dbReference>
<dbReference type="PANTHER" id="PTHR46796">
    <property type="entry name" value="HTH-TYPE TRANSCRIPTIONAL ACTIVATOR RHAS-RELATED"/>
    <property type="match status" value="1"/>
</dbReference>
<dbReference type="SMART" id="SM00342">
    <property type="entry name" value="HTH_ARAC"/>
    <property type="match status" value="1"/>
</dbReference>
<protein>
    <submittedName>
        <fullName evidence="5">AraC family transcriptional regulator</fullName>
    </submittedName>
</protein>
<name>A0A1V9DQD3_9GAMM</name>
<dbReference type="Gene3D" id="1.10.10.60">
    <property type="entry name" value="Homeodomain-like"/>
    <property type="match status" value="1"/>
</dbReference>
<organism evidence="5 6">
    <name type="scientific">Pantoea latae</name>
    <dbReference type="NCBI Taxonomy" id="1964541"/>
    <lineage>
        <taxon>Bacteria</taxon>
        <taxon>Pseudomonadati</taxon>
        <taxon>Pseudomonadota</taxon>
        <taxon>Gammaproteobacteria</taxon>
        <taxon>Enterobacterales</taxon>
        <taxon>Erwiniaceae</taxon>
        <taxon>Pantoea</taxon>
    </lineage>
</organism>
<proteinExistence type="predicted"/>
<dbReference type="Pfam" id="PF12833">
    <property type="entry name" value="HTH_18"/>
    <property type="match status" value="1"/>
</dbReference>
<dbReference type="SUPFAM" id="SSF46689">
    <property type="entry name" value="Homeodomain-like"/>
    <property type="match status" value="1"/>
</dbReference>
<evidence type="ECO:0000256" key="3">
    <source>
        <dbReference type="ARBA" id="ARBA00023163"/>
    </source>
</evidence>
<sequence>MDNEGRGSEAEASAAPLRPDIRIGLVLMNKFTLHSVAELIEPIRFAADVSFLSRQIFCQWEWMSCDNQPVTASCGMMVTPTAPFNLHAGWDYVVFAGGLLDETRHPPPWLLHEMAGLQRRRIPIIALCSATFMVAQAGLLDGKKCAIHFTTRDEFRQRFPQVTPIVDQTWVSDGGIISCPVGASRALALDIIRQHCDELRAKKVHKYLLMEEGKKKAGAPHGIPAGGELKTWDDDLVRRAIVYMRQHLSSPEPLHHITDYLQVSSRQLNRAFICHTGDTAAAHWRKLRLEQARKLMVSSSESINNIARTCGFSDASHLIVWFRKQYGETPADYRKRRRDVGRLIHPC</sequence>
<feature type="domain" description="HTH araC/xylS-type" evidence="4">
    <location>
        <begin position="238"/>
        <end position="336"/>
    </location>
</feature>
<keyword evidence="1" id="KW-0805">Transcription regulation</keyword>
<dbReference type="GO" id="GO:0043565">
    <property type="term" value="F:sequence-specific DNA binding"/>
    <property type="evidence" value="ECO:0007669"/>
    <property type="project" value="InterPro"/>
</dbReference>